<dbReference type="Proteomes" id="UP000292424">
    <property type="component" value="Chromosome"/>
</dbReference>
<dbReference type="Gene3D" id="2.40.160.20">
    <property type="match status" value="1"/>
</dbReference>
<accession>A0A5P2GA15</accession>
<evidence type="ECO:0000256" key="2">
    <source>
        <dbReference type="SAM" id="SignalP"/>
    </source>
</evidence>
<dbReference type="Pfam" id="PF13505">
    <property type="entry name" value="OMP_b-brl"/>
    <property type="match status" value="1"/>
</dbReference>
<protein>
    <submittedName>
        <fullName evidence="4">Porin family protein</fullName>
    </submittedName>
</protein>
<evidence type="ECO:0000259" key="3">
    <source>
        <dbReference type="Pfam" id="PF13505"/>
    </source>
</evidence>
<feature type="chain" id="PRO_5024430752" evidence="2">
    <location>
        <begin position="21"/>
        <end position="241"/>
    </location>
</feature>
<dbReference type="KEGG" id="arac:E0W69_006815"/>
<keyword evidence="5" id="KW-1185">Reference proteome</keyword>
<organism evidence="4 5">
    <name type="scientific">Rhizosphaericola mali</name>
    <dbReference type="NCBI Taxonomy" id="2545455"/>
    <lineage>
        <taxon>Bacteria</taxon>
        <taxon>Pseudomonadati</taxon>
        <taxon>Bacteroidota</taxon>
        <taxon>Chitinophagia</taxon>
        <taxon>Chitinophagales</taxon>
        <taxon>Chitinophagaceae</taxon>
        <taxon>Rhizosphaericola</taxon>
    </lineage>
</organism>
<dbReference type="InterPro" id="IPR011250">
    <property type="entry name" value="OMP/PagP_B-barrel"/>
</dbReference>
<dbReference type="InterPro" id="IPR027385">
    <property type="entry name" value="Beta-barrel_OMP"/>
</dbReference>
<proteinExistence type="predicted"/>
<dbReference type="EMBL" id="CP044016">
    <property type="protein sequence ID" value="QES88381.1"/>
    <property type="molecule type" value="Genomic_DNA"/>
</dbReference>
<dbReference type="OrthoDB" id="9773582at2"/>
<feature type="domain" description="Outer membrane protein beta-barrel" evidence="3">
    <location>
        <begin position="14"/>
        <end position="200"/>
    </location>
</feature>
<feature type="signal peptide" evidence="2">
    <location>
        <begin position="1"/>
        <end position="20"/>
    </location>
</feature>
<reference evidence="4 5" key="1">
    <citation type="submission" date="2019-09" db="EMBL/GenBank/DDBJ databases">
        <title>Complete genome sequence of Arachidicoccus sp. B3-10 isolated from apple orchard soil.</title>
        <authorList>
            <person name="Kim H.S."/>
            <person name="Han K.-I."/>
            <person name="Suh M.K."/>
            <person name="Lee K.C."/>
            <person name="Eom M.K."/>
            <person name="Kim J.-S."/>
            <person name="Kang S.W."/>
            <person name="Sin Y."/>
            <person name="Lee J.-S."/>
        </authorList>
    </citation>
    <scope>NUCLEOTIDE SEQUENCE [LARGE SCALE GENOMIC DNA]</scope>
    <source>
        <strain evidence="4 5">B3-10</strain>
    </source>
</reference>
<evidence type="ECO:0000256" key="1">
    <source>
        <dbReference type="ARBA" id="ARBA00022729"/>
    </source>
</evidence>
<evidence type="ECO:0000313" key="5">
    <source>
        <dbReference type="Proteomes" id="UP000292424"/>
    </source>
</evidence>
<name>A0A5P2GA15_9BACT</name>
<dbReference type="SUPFAM" id="SSF56925">
    <property type="entry name" value="OMPA-like"/>
    <property type="match status" value="1"/>
</dbReference>
<evidence type="ECO:0000313" key="4">
    <source>
        <dbReference type="EMBL" id="QES88381.1"/>
    </source>
</evidence>
<keyword evidence="1 2" id="KW-0732">Signal</keyword>
<gene>
    <name evidence="4" type="ORF">E0W69_006815</name>
</gene>
<dbReference type="AlphaFoldDB" id="A0A5P2GA15"/>
<dbReference type="RefSeq" id="WP_131329269.1">
    <property type="nucleotide sequence ID" value="NZ_CP044016.1"/>
</dbReference>
<sequence length="241" mass="26177">MKKILLAIAIIGSSIGISHAQSQNPSFIGISGGLSLPTGNWNKSNYEDYKSGYAHTGSVWGIDGAYFFSKHIGVGGLINYGTYKNKNLSTISDGYIESYEYSKVAASATRYKATNFLAGLYYNFPIGKLSITARTLAGITHAKTPEITLSTWGDDDTYDGDITQHSASKTTFGLDGGIGLSYPVYKKFSVALRGDYFYSKPNFDPINYSGVNNPQEDARVISKYHEPLAGVNITFGITYSL</sequence>